<protein>
    <submittedName>
        <fullName evidence="1">Uncharacterized protein</fullName>
    </submittedName>
</protein>
<accession>A0A0E9WZN4</accession>
<evidence type="ECO:0000313" key="1">
    <source>
        <dbReference type="EMBL" id="JAH95676.1"/>
    </source>
</evidence>
<proteinExistence type="predicted"/>
<reference evidence="1" key="2">
    <citation type="journal article" date="2015" name="Fish Shellfish Immunol.">
        <title>Early steps in the European eel (Anguilla anguilla)-Vibrio vulnificus interaction in the gills: Role of the RtxA13 toxin.</title>
        <authorList>
            <person name="Callol A."/>
            <person name="Pajuelo D."/>
            <person name="Ebbesson L."/>
            <person name="Teles M."/>
            <person name="MacKenzie S."/>
            <person name="Amaro C."/>
        </authorList>
    </citation>
    <scope>NUCLEOTIDE SEQUENCE</scope>
</reference>
<name>A0A0E9WZN4_ANGAN</name>
<dbReference type="EMBL" id="GBXM01012901">
    <property type="protein sequence ID" value="JAH95676.1"/>
    <property type="molecule type" value="Transcribed_RNA"/>
</dbReference>
<organism evidence="1">
    <name type="scientific">Anguilla anguilla</name>
    <name type="common">European freshwater eel</name>
    <name type="synonym">Muraena anguilla</name>
    <dbReference type="NCBI Taxonomy" id="7936"/>
    <lineage>
        <taxon>Eukaryota</taxon>
        <taxon>Metazoa</taxon>
        <taxon>Chordata</taxon>
        <taxon>Craniata</taxon>
        <taxon>Vertebrata</taxon>
        <taxon>Euteleostomi</taxon>
        <taxon>Actinopterygii</taxon>
        <taxon>Neopterygii</taxon>
        <taxon>Teleostei</taxon>
        <taxon>Anguilliformes</taxon>
        <taxon>Anguillidae</taxon>
        <taxon>Anguilla</taxon>
    </lineage>
</organism>
<sequence length="112" mass="13050">MAMAMAVISLSFLETDQLQDGSVFPSTNHKKRCEVLPFDRRSMRKRRLKNECKWCSTFPRKMFKNKKMGYFQNGSLVFYMITDGCTFWKYGWFQSSAGNLLVPESKQASCYG</sequence>
<dbReference type="AlphaFoldDB" id="A0A0E9WZN4"/>
<reference evidence="1" key="1">
    <citation type="submission" date="2014-11" db="EMBL/GenBank/DDBJ databases">
        <authorList>
            <person name="Amaro Gonzalez C."/>
        </authorList>
    </citation>
    <scope>NUCLEOTIDE SEQUENCE</scope>
</reference>